<evidence type="ECO:0000256" key="2">
    <source>
        <dbReference type="ARBA" id="ARBA00022679"/>
    </source>
</evidence>
<dbReference type="InterPro" id="IPR050194">
    <property type="entry name" value="Glycosyltransferase_grp1"/>
</dbReference>
<protein>
    <submittedName>
        <fullName evidence="5">Glycosyltransferase involved in cell wall biosynthesis</fullName>
    </submittedName>
</protein>
<feature type="domain" description="Glycosyltransferase subfamily 4-like N-terminal" evidence="4">
    <location>
        <begin position="9"/>
        <end position="212"/>
    </location>
</feature>
<dbReference type="InterPro" id="IPR001296">
    <property type="entry name" value="Glyco_trans_1"/>
</dbReference>
<keyword evidence="2 5" id="KW-0808">Transferase</keyword>
<dbReference type="GO" id="GO:1901137">
    <property type="term" value="P:carbohydrate derivative biosynthetic process"/>
    <property type="evidence" value="ECO:0007669"/>
    <property type="project" value="UniProtKB-ARBA"/>
</dbReference>
<comment type="caution">
    <text evidence="5">The sequence shown here is derived from an EMBL/GenBank/DDBJ whole genome shotgun (WGS) entry which is preliminary data.</text>
</comment>
<evidence type="ECO:0000259" key="4">
    <source>
        <dbReference type="Pfam" id="PF13439"/>
    </source>
</evidence>
<keyword evidence="6" id="KW-1185">Reference proteome</keyword>
<proteinExistence type="predicted"/>
<dbReference type="Pfam" id="PF13439">
    <property type="entry name" value="Glyco_transf_4"/>
    <property type="match status" value="1"/>
</dbReference>
<keyword evidence="1" id="KW-0328">Glycosyltransferase</keyword>
<dbReference type="CDD" id="cd03801">
    <property type="entry name" value="GT4_PimA-like"/>
    <property type="match status" value="1"/>
</dbReference>
<dbReference type="Proteomes" id="UP000278962">
    <property type="component" value="Unassembled WGS sequence"/>
</dbReference>
<evidence type="ECO:0000313" key="6">
    <source>
        <dbReference type="Proteomes" id="UP000278962"/>
    </source>
</evidence>
<sequence length="434" mass="47272">MGLLFYPRGGSAHVARNLAHTLPQVGWDATVLSGSVAGMGDARRFYHDLDVRPVDMTRALAAADPMAADPPMHPSYEDRADAPDRVFGLLDGDAAEHQVRAWARALQSAGAARADVLHLHHLTPLYEAAARVAPDVPVVGHLHGTELLFLEAVERDPLRWRYGPAWAERMRGWAQQAERLIVLSESQIDRAERVLPVDPDRYTLIPNGYDPDLFFPRATDRRALWADLLPDAGIEADTPVILYVGRFTEVKRVPLLIEAYERARPGFARRAPLVLVGGFPGEHEGEHPGDTIARVGAQDVHLAGWHDHDELPGILAASDVVVLPSVREQFGQVIVEGMACGLPAIAVDAHGPADIVEHGETGWLVEPDDLHTLTNALVEAVNRPAERRRRGANAAEDAAERYAWPALAEEVADLYAEVSGSDAMLLRTNGAQSG</sequence>
<dbReference type="AlphaFoldDB" id="A0A660LFR1"/>
<dbReference type="RefSeq" id="WP_121252523.1">
    <property type="nucleotide sequence ID" value="NZ_RBIL01000001.1"/>
</dbReference>
<dbReference type="Pfam" id="PF00534">
    <property type="entry name" value="Glycos_transf_1"/>
    <property type="match status" value="1"/>
</dbReference>
<name>A0A660LFR1_9ACTN</name>
<accession>A0A660LFR1</accession>
<dbReference type="Gene3D" id="3.40.50.2000">
    <property type="entry name" value="Glycogen Phosphorylase B"/>
    <property type="match status" value="2"/>
</dbReference>
<gene>
    <name evidence="5" type="ORF">C8N24_3824</name>
</gene>
<dbReference type="PANTHER" id="PTHR45947">
    <property type="entry name" value="SULFOQUINOVOSYL TRANSFERASE SQD2"/>
    <property type="match status" value="1"/>
</dbReference>
<reference evidence="5 6" key="1">
    <citation type="submission" date="2018-10" db="EMBL/GenBank/DDBJ databases">
        <title>Genomic Encyclopedia of Archaeal and Bacterial Type Strains, Phase II (KMG-II): from individual species to whole genera.</title>
        <authorList>
            <person name="Goeker M."/>
        </authorList>
    </citation>
    <scope>NUCLEOTIDE SEQUENCE [LARGE SCALE GENOMIC DNA]</scope>
    <source>
        <strain evidence="5 6">DSM 14954</strain>
    </source>
</reference>
<evidence type="ECO:0000259" key="3">
    <source>
        <dbReference type="Pfam" id="PF00534"/>
    </source>
</evidence>
<feature type="domain" description="Glycosyl transferase family 1" evidence="3">
    <location>
        <begin position="233"/>
        <end position="396"/>
    </location>
</feature>
<dbReference type="EMBL" id="RBIL01000001">
    <property type="protein sequence ID" value="RKQ93948.1"/>
    <property type="molecule type" value="Genomic_DNA"/>
</dbReference>
<evidence type="ECO:0000313" key="5">
    <source>
        <dbReference type="EMBL" id="RKQ93948.1"/>
    </source>
</evidence>
<dbReference type="SUPFAM" id="SSF53756">
    <property type="entry name" value="UDP-Glycosyltransferase/glycogen phosphorylase"/>
    <property type="match status" value="1"/>
</dbReference>
<evidence type="ECO:0000256" key="1">
    <source>
        <dbReference type="ARBA" id="ARBA00022676"/>
    </source>
</evidence>
<dbReference type="InterPro" id="IPR028098">
    <property type="entry name" value="Glyco_trans_4-like_N"/>
</dbReference>
<organism evidence="5 6">
    <name type="scientific">Solirubrobacter pauli</name>
    <dbReference type="NCBI Taxonomy" id="166793"/>
    <lineage>
        <taxon>Bacteria</taxon>
        <taxon>Bacillati</taxon>
        <taxon>Actinomycetota</taxon>
        <taxon>Thermoleophilia</taxon>
        <taxon>Solirubrobacterales</taxon>
        <taxon>Solirubrobacteraceae</taxon>
        <taxon>Solirubrobacter</taxon>
    </lineage>
</organism>
<dbReference type="GO" id="GO:0016757">
    <property type="term" value="F:glycosyltransferase activity"/>
    <property type="evidence" value="ECO:0007669"/>
    <property type="project" value="UniProtKB-KW"/>
</dbReference>
<dbReference type="OrthoDB" id="9810929at2"/>
<dbReference type="PANTHER" id="PTHR45947:SF3">
    <property type="entry name" value="SULFOQUINOVOSYL TRANSFERASE SQD2"/>
    <property type="match status" value="1"/>
</dbReference>